<sequence>MKKWKLMLVSAMTATMLAACGGNEDTTSEEVQPDSSSGEETTSNEPVEIKMALNFDGTEVPQAGNDIQLAIEEYTNSKLDITHMVSANFCERLPVLIASGDLPDVVASCGAPKQPYLISAMKDGVFWEIGQYLEQFPNLSSMNEVVYDNVKIEGELYGLPRYRPLSRFVTMYRQDWLDNLGLEVPTNHEEYLEVLRAFTNDDPNQSGADDTRGITSVALPGDFGFDFGVGFGAPHEWDVVDGKFIAEHETEEYFEALKYSRQLYEEGVVNRDIVAPDRETREADFENGISGFHSASTNNVLSIESRLKGNFPDAEVGVFNALVGPTGERRLESQFGSNGILMFPKATVETEEELLQLLTFFDQLSEPEMADLLQWGIEGEHYEIVDGKAQTLDYDKYMKDVGFGYKFPLTTAPLEPVATPGDLSELGQRVAEIEIENDDLVVADPAMSLVSEVYNTLGADIEQLINDAKYRFVTGAIDEAGWEAAVQNWRDRGGDDIREDFERLYADTQQ</sequence>
<gene>
    <name evidence="4" type="ORF">ACFFHM_16600</name>
</gene>
<name>A0ABV6KFJ8_9BACI</name>
<dbReference type="InterPro" id="IPR050490">
    <property type="entry name" value="Bact_solute-bd_prot1"/>
</dbReference>
<organism evidence="4 5">
    <name type="scientific">Halalkalibacter kiskunsagensis</name>
    <dbReference type="NCBI Taxonomy" id="1548599"/>
    <lineage>
        <taxon>Bacteria</taxon>
        <taxon>Bacillati</taxon>
        <taxon>Bacillota</taxon>
        <taxon>Bacilli</taxon>
        <taxon>Bacillales</taxon>
        <taxon>Bacillaceae</taxon>
        <taxon>Halalkalibacter</taxon>
    </lineage>
</organism>
<protein>
    <recommendedName>
        <fullName evidence="6">ABC transporter substrate-binding protein</fullName>
    </recommendedName>
</protein>
<feature type="compositionally biased region" description="Polar residues" evidence="2">
    <location>
        <begin position="33"/>
        <end position="45"/>
    </location>
</feature>
<evidence type="ECO:0000256" key="2">
    <source>
        <dbReference type="SAM" id="MobiDB-lite"/>
    </source>
</evidence>
<evidence type="ECO:0000313" key="4">
    <source>
        <dbReference type="EMBL" id="MFC0472074.1"/>
    </source>
</evidence>
<feature type="signal peptide" evidence="3">
    <location>
        <begin position="1"/>
        <end position="18"/>
    </location>
</feature>
<feature type="region of interest" description="Disordered" evidence="2">
    <location>
        <begin position="23"/>
        <end position="46"/>
    </location>
</feature>
<evidence type="ECO:0000256" key="1">
    <source>
        <dbReference type="ARBA" id="ARBA00022729"/>
    </source>
</evidence>
<dbReference type="EMBL" id="JBHLUX010000039">
    <property type="protein sequence ID" value="MFC0472074.1"/>
    <property type="molecule type" value="Genomic_DNA"/>
</dbReference>
<evidence type="ECO:0000313" key="5">
    <source>
        <dbReference type="Proteomes" id="UP001589838"/>
    </source>
</evidence>
<dbReference type="PANTHER" id="PTHR43649:SF33">
    <property type="entry name" value="POLYGALACTURONAN_RHAMNOGALACTURONAN-BINDING PROTEIN YTCQ"/>
    <property type="match status" value="1"/>
</dbReference>
<dbReference type="Proteomes" id="UP001589838">
    <property type="component" value="Unassembled WGS sequence"/>
</dbReference>
<dbReference type="PANTHER" id="PTHR43649">
    <property type="entry name" value="ARABINOSE-BINDING PROTEIN-RELATED"/>
    <property type="match status" value="1"/>
</dbReference>
<accession>A0ABV6KFJ8</accession>
<feature type="chain" id="PRO_5045887487" description="ABC transporter substrate-binding protein" evidence="3">
    <location>
        <begin position="19"/>
        <end position="510"/>
    </location>
</feature>
<keyword evidence="5" id="KW-1185">Reference proteome</keyword>
<evidence type="ECO:0000256" key="3">
    <source>
        <dbReference type="SAM" id="SignalP"/>
    </source>
</evidence>
<keyword evidence="1 3" id="KW-0732">Signal</keyword>
<dbReference type="SUPFAM" id="SSF53850">
    <property type="entry name" value="Periplasmic binding protein-like II"/>
    <property type="match status" value="1"/>
</dbReference>
<dbReference type="PROSITE" id="PS51257">
    <property type="entry name" value="PROKAR_LIPOPROTEIN"/>
    <property type="match status" value="1"/>
</dbReference>
<evidence type="ECO:0008006" key="6">
    <source>
        <dbReference type="Google" id="ProtNLM"/>
    </source>
</evidence>
<dbReference type="RefSeq" id="WP_335960592.1">
    <property type="nucleotide sequence ID" value="NZ_JAXBLX010000011.1"/>
</dbReference>
<reference evidence="4 5" key="1">
    <citation type="submission" date="2024-09" db="EMBL/GenBank/DDBJ databases">
        <authorList>
            <person name="Sun Q."/>
            <person name="Mori K."/>
        </authorList>
    </citation>
    <scope>NUCLEOTIDE SEQUENCE [LARGE SCALE GENOMIC DNA]</scope>
    <source>
        <strain evidence="4 5">NCAIM B.02610</strain>
    </source>
</reference>
<dbReference type="Gene3D" id="3.40.190.10">
    <property type="entry name" value="Periplasmic binding protein-like II"/>
    <property type="match status" value="2"/>
</dbReference>
<comment type="caution">
    <text evidence="4">The sequence shown here is derived from an EMBL/GenBank/DDBJ whole genome shotgun (WGS) entry which is preliminary data.</text>
</comment>
<proteinExistence type="predicted"/>